<dbReference type="RefSeq" id="WP_160876226.1">
    <property type="nucleotide sequence ID" value="NZ_WUEK01000003.1"/>
</dbReference>
<evidence type="ECO:0000313" key="4">
    <source>
        <dbReference type="Proteomes" id="UP000473325"/>
    </source>
</evidence>
<organism evidence="3 4">
    <name type="scientific">Nocardioides flavescens</name>
    <dbReference type="NCBI Taxonomy" id="2691959"/>
    <lineage>
        <taxon>Bacteria</taxon>
        <taxon>Bacillati</taxon>
        <taxon>Actinomycetota</taxon>
        <taxon>Actinomycetes</taxon>
        <taxon>Propionibacteriales</taxon>
        <taxon>Nocardioidaceae</taxon>
        <taxon>Nocardioides</taxon>
    </lineage>
</organism>
<evidence type="ECO:0000259" key="2">
    <source>
        <dbReference type="Pfam" id="PF03372"/>
    </source>
</evidence>
<dbReference type="EMBL" id="WUEK01000003">
    <property type="protein sequence ID" value="MXG89120.1"/>
    <property type="molecule type" value="Genomic_DNA"/>
</dbReference>
<keyword evidence="1" id="KW-0732">Signal</keyword>
<dbReference type="GO" id="GO:0003824">
    <property type="term" value="F:catalytic activity"/>
    <property type="evidence" value="ECO:0007669"/>
    <property type="project" value="InterPro"/>
</dbReference>
<keyword evidence="4" id="KW-1185">Reference proteome</keyword>
<gene>
    <name evidence="3" type="ORF">GRQ65_06105</name>
</gene>
<evidence type="ECO:0000313" key="3">
    <source>
        <dbReference type="EMBL" id="MXG89120.1"/>
    </source>
</evidence>
<feature type="domain" description="Endonuclease/exonuclease/phosphatase" evidence="2">
    <location>
        <begin position="58"/>
        <end position="283"/>
    </location>
</feature>
<protein>
    <recommendedName>
        <fullName evidence="2">Endonuclease/exonuclease/phosphatase domain-containing protein</fullName>
    </recommendedName>
</protein>
<dbReference type="Proteomes" id="UP000473325">
    <property type="component" value="Unassembled WGS sequence"/>
</dbReference>
<dbReference type="InterPro" id="IPR036691">
    <property type="entry name" value="Endo/exonu/phosph_ase_sf"/>
</dbReference>
<evidence type="ECO:0000256" key="1">
    <source>
        <dbReference type="SAM" id="SignalP"/>
    </source>
</evidence>
<dbReference type="SUPFAM" id="SSF56219">
    <property type="entry name" value="DNase I-like"/>
    <property type="match status" value="1"/>
</dbReference>
<comment type="caution">
    <text evidence="3">The sequence shown here is derived from an EMBL/GenBank/DDBJ whole genome shotgun (WGS) entry which is preliminary data.</text>
</comment>
<accession>A0A6L7ER24</accession>
<dbReference type="Gene3D" id="3.60.10.10">
    <property type="entry name" value="Endonuclease/exonuclease/phosphatase"/>
    <property type="match status" value="1"/>
</dbReference>
<reference evidence="3 4" key="1">
    <citation type="submission" date="2019-12" db="EMBL/GenBank/DDBJ databases">
        <authorList>
            <person name="Kun Z."/>
        </authorList>
    </citation>
    <scope>NUCLEOTIDE SEQUENCE [LARGE SCALE GENOMIC DNA]</scope>
    <source>
        <strain evidence="3 4">YIM 123512</strain>
    </source>
</reference>
<dbReference type="AlphaFoldDB" id="A0A6L7ER24"/>
<dbReference type="InterPro" id="IPR005135">
    <property type="entry name" value="Endo/exonuclease/phosphatase"/>
</dbReference>
<feature type="signal peptide" evidence="1">
    <location>
        <begin position="1"/>
        <end position="26"/>
    </location>
</feature>
<feature type="chain" id="PRO_5039473740" description="Endonuclease/exonuclease/phosphatase domain-containing protein" evidence="1">
    <location>
        <begin position="27"/>
        <end position="295"/>
    </location>
</feature>
<dbReference type="Pfam" id="PF03372">
    <property type="entry name" value="Exo_endo_phos"/>
    <property type="match status" value="1"/>
</dbReference>
<sequence length="295" mass="31249">MKRKLLTTLIGLGVGLGAVVTQPATSAAMVSAQDTGNAAAHQSASATKRVNNGKIIAATHNIAGDGGGATNPFGGVYSWIDNTAPDVVAMQEVCESQKNGWARGGANGYTIEYMGTKTKNCGSHGNAIAVRAEYPQSNVQRFWLPGSANNDGWGMICVDFTKNKKFRACSTHLIAGFEGGDDTREAQAAFIANKAANWISNGFRVVIMGDFNAPPASATIKKFAANNGSGQFYDADYANPNPTKRADCSSDWNRKYDYVFMSTNLVNPGSLGASYNSITCSDHRSYQGTGTIKNQ</sequence>
<proteinExistence type="predicted"/>
<name>A0A6L7ER24_9ACTN</name>